<accession>A0A426VH96</accession>
<reference evidence="3 4" key="1">
    <citation type="submission" date="2018-12" db="EMBL/GenBank/DDBJ databases">
        <title>The whole draft genome of Aquabacterium sp. SJQ9.</title>
        <authorList>
            <person name="Sun L."/>
            <person name="Gao X."/>
            <person name="Chen W."/>
            <person name="Huang K."/>
        </authorList>
    </citation>
    <scope>NUCLEOTIDE SEQUENCE [LARGE SCALE GENOMIC DNA]</scope>
    <source>
        <strain evidence="3 4">SJQ9</strain>
    </source>
</reference>
<dbReference type="AlphaFoldDB" id="A0A426VH96"/>
<evidence type="ECO:0000313" key="3">
    <source>
        <dbReference type="EMBL" id="RRS06277.1"/>
    </source>
</evidence>
<gene>
    <name evidence="3" type="ORF">EIP75_01445</name>
</gene>
<keyword evidence="1" id="KW-0732">Signal</keyword>
<dbReference type="EMBL" id="RSED01000001">
    <property type="protein sequence ID" value="RRS06277.1"/>
    <property type="molecule type" value="Genomic_DNA"/>
</dbReference>
<dbReference type="Proteomes" id="UP000269265">
    <property type="component" value="Unassembled WGS sequence"/>
</dbReference>
<dbReference type="Pfam" id="PF07589">
    <property type="entry name" value="PEP-CTERM"/>
    <property type="match status" value="1"/>
</dbReference>
<keyword evidence="4" id="KW-1185">Reference proteome</keyword>
<feature type="chain" id="PRO_5019549073" evidence="1">
    <location>
        <begin position="27"/>
        <end position="158"/>
    </location>
</feature>
<evidence type="ECO:0000256" key="1">
    <source>
        <dbReference type="SAM" id="SignalP"/>
    </source>
</evidence>
<feature type="domain" description="Ice-binding protein C-terminal" evidence="2">
    <location>
        <begin position="127"/>
        <end position="150"/>
    </location>
</feature>
<protein>
    <submittedName>
        <fullName evidence="3">PEP-CTERM sorting domain-containing protein</fullName>
    </submittedName>
</protein>
<dbReference type="InterPro" id="IPR013424">
    <property type="entry name" value="Ice-binding_C"/>
</dbReference>
<organism evidence="3 4">
    <name type="scientific">Aquabacterium soli</name>
    <dbReference type="NCBI Taxonomy" id="2493092"/>
    <lineage>
        <taxon>Bacteria</taxon>
        <taxon>Pseudomonadati</taxon>
        <taxon>Pseudomonadota</taxon>
        <taxon>Betaproteobacteria</taxon>
        <taxon>Burkholderiales</taxon>
        <taxon>Aquabacterium</taxon>
    </lineage>
</organism>
<evidence type="ECO:0000313" key="4">
    <source>
        <dbReference type="Proteomes" id="UP000269265"/>
    </source>
</evidence>
<evidence type="ECO:0000259" key="2">
    <source>
        <dbReference type="Pfam" id="PF07589"/>
    </source>
</evidence>
<name>A0A426VH96_9BURK</name>
<proteinExistence type="predicted"/>
<sequence length="158" mass="15722">MSSQMKCLMSAVAGAVMALSAGAANALTVSGTFDSIYPYTGGASVTFELLSSGGITTVISGTGPTFGGLYSPAPVAPSAVLSLPSFQSIYSFTSLAAGIYTFELFGPAGTGFTFDIIPSYGTSVALVPEPESLALAIAGLGVLGMLGRRRLSGASSQA</sequence>
<feature type="signal peptide" evidence="1">
    <location>
        <begin position="1"/>
        <end position="26"/>
    </location>
</feature>
<comment type="caution">
    <text evidence="3">The sequence shown here is derived from an EMBL/GenBank/DDBJ whole genome shotgun (WGS) entry which is preliminary data.</text>
</comment>